<dbReference type="KEGG" id="pca:Pcar_1012"/>
<gene>
    <name evidence="2" type="ordered locus">Pcar_1012</name>
</gene>
<dbReference type="SUPFAM" id="SSF53850">
    <property type="entry name" value="Periplasmic binding protein-like II"/>
    <property type="match status" value="1"/>
</dbReference>
<reference evidence="2 3" key="2">
    <citation type="journal article" date="2012" name="BMC Genomics">
        <title>The genome of Pelobacter carbinolicus reveals surprising metabolic capabilities and physiological features.</title>
        <authorList>
            <person name="Aklujkar M."/>
            <person name="Haveman S.A."/>
            <person name="Didonato R.Jr."/>
            <person name="Chertkov O."/>
            <person name="Han C.S."/>
            <person name="Land M.L."/>
            <person name="Brown P."/>
            <person name="Lovley D.R."/>
        </authorList>
    </citation>
    <scope>NUCLEOTIDE SEQUENCE [LARGE SCALE GENOMIC DNA]</scope>
    <source>
        <strain evidence="3">DSM 2380 / NBRC 103641 / GraBd1</strain>
    </source>
</reference>
<feature type="signal peptide" evidence="1">
    <location>
        <begin position="1"/>
        <end position="28"/>
    </location>
</feature>
<dbReference type="HOGENOM" id="CLU_076872_0_0_7"/>
<keyword evidence="3" id="KW-1185">Reference proteome</keyword>
<dbReference type="Proteomes" id="UP000002534">
    <property type="component" value="Chromosome"/>
</dbReference>
<proteinExistence type="predicted"/>
<dbReference type="AlphaFoldDB" id="Q3A5U4"/>
<dbReference type="STRING" id="338963.Pcar_1012"/>
<dbReference type="EMBL" id="CP000142">
    <property type="protein sequence ID" value="ABA88263.1"/>
    <property type="molecule type" value="Genomic_DNA"/>
</dbReference>
<dbReference type="RefSeq" id="WP_011340732.1">
    <property type="nucleotide sequence ID" value="NC_007498.2"/>
</dbReference>
<sequence length="314" mass="35694">MLLKNIRFFLIYTFCLLPVLLTPLTAAADQTPLTPVKLTFAFVSRAFLGFNALDMETALKVFVRDLGRQWGFDVQTEVQRFENAQQLENIAPANRPDLILVDSWTYLDVTDGAWMEPLFVTSEEGDITNTYLLLTRGGKIKNVSELRGKPINVLTTTNANLGIHWLSVYLRDHKMELPETFFGELTFSNDPMQAILPVFFGKKDAVVTNSKQLKLMTELNPQLGKLVPLAVSAPLVNNIICLKRSGWKSEDFRQHLIQGLPDLHLAEMGSQILLLFRVQKLEKFTPSCLESVRRMHKNLPLEVKNFLLQAHNPR</sequence>
<protein>
    <submittedName>
        <fullName evidence="2">ABC transporter, periplasmic substrate-binding protein</fullName>
    </submittedName>
</protein>
<dbReference type="Pfam" id="PF12974">
    <property type="entry name" value="Phosphonate-bd"/>
    <property type="match status" value="1"/>
</dbReference>
<dbReference type="Gene3D" id="3.40.190.10">
    <property type="entry name" value="Periplasmic binding protein-like II"/>
    <property type="match status" value="2"/>
</dbReference>
<organism evidence="2 3">
    <name type="scientific">Syntrophotalea carbinolica (strain DSM 2380 / NBRC 103641 / GraBd1)</name>
    <name type="common">Pelobacter carbinolicus</name>
    <dbReference type="NCBI Taxonomy" id="338963"/>
    <lineage>
        <taxon>Bacteria</taxon>
        <taxon>Pseudomonadati</taxon>
        <taxon>Thermodesulfobacteriota</taxon>
        <taxon>Desulfuromonadia</taxon>
        <taxon>Desulfuromonadales</taxon>
        <taxon>Syntrophotaleaceae</taxon>
        <taxon>Syntrophotalea</taxon>
    </lineage>
</organism>
<accession>Q3A5U4</accession>
<keyword evidence="1" id="KW-0732">Signal</keyword>
<evidence type="ECO:0000313" key="3">
    <source>
        <dbReference type="Proteomes" id="UP000002534"/>
    </source>
</evidence>
<evidence type="ECO:0000256" key="1">
    <source>
        <dbReference type="SAM" id="SignalP"/>
    </source>
</evidence>
<name>Q3A5U4_SYNC1</name>
<evidence type="ECO:0000313" key="2">
    <source>
        <dbReference type="EMBL" id="ABA88263.1"/>
    </source>
</evidence>
<reference evidence="3" key="1">
    <citation type="submission" date="2005-10" db="EMBL/GenBank/DDBJ databases">
        <title>Complete sequence of Pelobacter carbinolicus DSM 2380.</title>
        <authorList>
            <person name="Copeland A."/>
            <person name="Lucas S."/>
            <person name="Lapidus A."/>
            <person name="Barry K."/>
            <person name="Detter J.C."/>
            <person name="Glavina T."/>
            <person name="Hammon N."/>
            <person name="Israni S."/>
            <person name="Pitluck S."/>
            <person name="Chertkov O."/>
            <person name="Schmutz J."/>
            <person name="Larimer F."/>
            <person name="Land M."/>
            <person name="Kyrpides N."/>
            <person name="Ivanova N."/>
            <person name="Richardson P."/>
        </authorList>
    </citation>
    <scope>NUCLEOTIDE SEQUENCE [LARGE SCALE GENOMIC DNA]</scope>
    <source>
        <strain evidence="3">DSM 2380 / NBRC 103641 / GraBd1</strain>
    </source>
</reference>
<dbReference type="eggNOG" id="COG3221">
    <property type="taxonomic scope" value="Bacteria"/>
</dbReference>
<feature type="chain" id="PRO_5004223739" evidence="1">
    <location>
        <begin position="29"/>
        <end position="314"/>
    </location>
</feature>
<dbReference type="OrthoDB" id="5343002at2"/>